<dbReference type="VEuPathDB" id="FungiDB:AFLA_011390"/>
<dbReference type="SUPFAM" id="SSF51905">
    <property type="entry name" value="FAD/NAD(P)-binding domain"/>
    <property type="match status" value="1"/>
</dbReference>
<protein>
    <submittedName>
        <fullName evidence="1">Uncharacterized protein</fullName>
    </submittedName>
</protein>
<gene>
    <name evidence="1" type="ORF">BDV35DRAFT_16399</name>
</gene>
<dbReference type="AlphaFoldDB" id="A0A5N6GLW7"/>
<evidence type="ECO:0000313" key="1">
    <source>
        <dbReference type="EMBL" id="KAB8242807.1"/>
    </source>
</evidence>
<proteinExistence type="predicted"/>
<accession>A0A5N6GLW7</accession>
<dbReference type="Proteomes" id="UP000325434">
    <property type="component" value="Unassembled WGS sequence"/>
</dbReference>
<organism evidence="1">
    <name type="scientific">Aspergillus flavus</name>
    <dbReference type="NCBI Taxonomy" id="5059"/>
    <lineage>
        <taxon>Eukaryota</taxon>
        <taxon>Fungi</taxon>
        <taxon>Dikarya</taxon>
        <taxon>Ascomycota</taxon>
        <taxon>Pezizomycotina</taxon>
        <taxon>Eurotiomycetes</taxon>
        <taxon>Eurotiomycetidae</taxon>
        <taxon>Eurotiales</taxon>
        <taxon>Aspergillaceae</taxon>
        <taxon>Aspergillus</taxon>
        <taxon>Aspergillus subgen. Circumdati</taxon>
    </lineage>
</organism>
<name>A0A5N6GLW7_ASPFL</name>
<dbReference type="VEuPathDB" id="FungiDB:F9C07_10131"/>
<sequence length="99" mass="10914">MTSRDGYQWTATTGLRQGVPSIGVISPPTNVLSTTEDWDVVVVGAGYSGLTASRDACLAGTPFLYRVLIDRRVDCEHYHRTQGTSHRGARSYWRSLLVV</sequence>
<dbReference type="EMBL" id="ML734655">
    <property type="protein sequence ID" value="KAB8242807.1"/>
    <property type="molecule type" value="Genomic_DNA"/>
</dbReference>
<reference evidence="1" key="1">
    <citation type="submission" date="2019-04" db="EMBL/GenBank/DDBJ databases">
        <title>Friends and foes A comparative genomics study of 23 Aspergillus species from section Flavi.</title>
        <authorList>
            <consortium name="DOE Joint Genome Institute"/>
            <person name="Kjaerbolling I."/>
            <person name="Vesth T."/>
            <person name="Frisvad J.C."/>
            <person name="Nybo J.L."/>
            <person name="Theobald S."/>
            <person name="Kildgaard S."/>
            <person name="Isbrandt T."/>
            <person name="Kuo A."/>
            <person name="Sato A."/>
            <person name="Lyhne E.K."/>
            <person name="Kogle M.E."/>
            <person name="Wiebenga A."/>
            <person name="Kun R.S."/>
            <person name="Lubbers R.J."/>
            <person name="Makela M.R."/>
            <person name="Barry K."/>
            <person name="Chovatia M."/>
            <person name="Clum A."/>
            <person name="Daum C."/>
            <person name="Haridas S."/>
            <person name="He G."/>
            <person name="LaButti K."/>
            <person name="Lipzen A."/>
            <person name="Mondo S."/>
            <person name="Riley R."/>
            <person name="Salamov A."/>
            <person name="Simmons B.A."/>
            <person name="Magnuson J.K."/>
            <person name="Henrissat B."/>
            <person name="Mortensen U.H."/>
            <person name="Larsen T.O."/>
            <person name="Devries R.P."/>
            <person name="Grigoriev I.V."/>
            <person name="Machida M."/>
            <person name="Baker S.E."/>
            <person name="Andersen M.R."/>
        </authorList>
    </citation>
    <scope>NUCLEOTIDE SEQUENCE [LARGE SCALE GENOMIC DNA]</scope>
    <source>
        <strain evidence="1">CBS 121.62</strain>
    </source>
</reference>
<dbReference type="Gene3D" id="3.50.50.60">
    <property type="entry name" value="FAD/NAD(P)-binding domain"/>
    <property type="match status" value="1"/>
</dbReference>
<dbReference type="InterPro" id="IPR036188">
    <property type="entry name" value="FAD/NAD-bd_sf"/>
</dbReference>